<evidence type="ECO:0000256" key="1">
    <source>
        <dbReference type="ARBA" id="ARBA00002219"/>
    </source>
</evidence>
<feature type="signal peptide" evidence="8">
    <location>
        <begin position="1"/>
        <end position="23"/>
    </location>
</feature>
<comment type="similarity">
    <text evidence="2">Belongs to the fucolectin family.</text>
</comment>
<protein>
    <recommendedName>
        <fullName evidence="9">Apple domain-containing protein</fullName>
    </recommendedName>
</protein>
<evidence type="ECO:0000256" key="4">
    <source>
        <dbReference type="ARBA" id="ARBA00022723"/>
    </source>
</evidence>
<evidence type="ECO:0000256" key="7">
    <source>
        <dbReference type="ARBA" id="ARBA00023157"/>
    </source>
</evidence>
<name>A0A913ZZW8_PATMI</name>
<proteinExistence type="inferred from homology"/>
<dbReference type="InterPro" id="IPR003609">
    <property type="entry name" value="Pan_app"/>
</dbReference>
<accession>A0A913ZZW8</accession>
<dbReference type="Pfam" id="PF00024">
    <property type="entry name" value="PAN_1"/>
    <property type="match status" value="1"/>
</dbReference>
<sequence length="278" mass="30796">MLLHLLLASVILYLCVHVYVYDACITPASHMCGLVDYALATPSFNRSIAKTQKLCFKLCLDHPNCKSTNYFLKTRKCALNNVSHLDSYQELKMVSGSFYAFTESKTDCTVGPSNGLTTSLAETTKVWTEQELSLIGMASQQSSTYGLTKYTAERANDGHLNTQMTTSPYCSHTAPSKHPWWRVDFGGKHWLGRVTIVNRGDCCGDRLEGAAVRVGISFNITRNMICGSAVTADQALDGAWIERICDPPTLARYVSIDVDYGENANPLQLCEVMVMEYV</sequence>
<keyword evidence="8" id="KW-0732">Signal</keyword>
<comment type="subunit">
    <text evidence="3">Homotrimer.</text>
</comment>
<comment type="function">
    <text evidence="1">Acts as a defensive agent. Recognizes blood group fucosylated oligosaccharides including A, B, H and Lewis B-type antigens. Does not recognize Lewis A antigen and has low affinity for monovalent haptens.</text>
</comment>
<dbReference type="PROSITE" id="PS50948">
    <property type="entry name" value="PAN"/>
    <property type="match status" value="1"/>
</dbReference>
<dbReference type="SUPFAM" id="SSF49785">
    <property type="entry name" value="Galactose-binding domain-like"/>
    <property type="match status" value="1"/>
</dbReference>
<dbReference type="Proteomes" id="UP000887568">
    <property type="component" value="Unplaced"/>
</dbReference>
<dbReference type="GO" id="GO:0046872">
    <property type="term" value="F:metal ion binding"/>
    <property type="evidence" value="ECO:0007669"/>
    <property type="project" value="UniProtKB-KW"/>
</dbReference>
<reference evidence="10" key="1">
    <citation type="submission" date="2022-11" db="UniProtKB">
        <authorList>
            <consortium name="EnsemblMetazoa"/>
        </authorList>
    </citation>
    <scope>IDENTIFICATION</scope>
</reference>
<dbReference type="PANTHER" id="PTHR45713">
    <property type="entry name" value="FTP DOMAIN-CONTAINING PROTEIN"/>
    <property type="match status" value="1"/>
</dbReference>
<dbReference type="InterPro" id="IPR051941">
    <property type="entry name" value="BG_Antigen-Binding_Lectin"/>
</dbReference>
<dbReference type="InterPro" id="IPR008979">
    <property type="entry name" value="Galactose-bd-like_sf"/>
</dbReference>
<keyword evidence="5" id="KW-0430">Lectin</keyword>
<evidence type="ECO:0000256" key="5">
    <source>
        <dbReference type="ARBA" id="ARBA00022734"/>
    </source>
</evidence>
<dbReference type="Gene3D" id="2.60.120.260">
    <property type="entry name" value="Galactose-binding domain-like"/>
    <property type="match status" value="1"/>
</dbReference>
<dbReference type="SUPFAM" id="SSF57414">
    <property type="entry name" value="Hairpin loop containing domain-like"/>
    <property type="match status" value="1"/>
</dbReference>
<evidence type="ECO:0000313" key="11">
    <source>
        <dbReference type="Proteomes" id="UP000887568"/>
    </source>
</evidence>
<dbReference type="GO" id="GO:0010185">
    <property type="term" value="P:regulation of cellular defense response"/>
    <property type="evidence" value="ECO:0007669"/>
    <property type="project" value="UniProtKB-ARBA"/>
</dbReference>
<dbReference type="SMART" id="SM00607">
    <property type="entry name" value="FTP"/>
    <property type="match status" value="1"/>
</dbReference>
<dbReference type="GO" id="GO:0042806">
    <property type="term" value="F:fucose binding"/>
    <property type="evidence" value="ECO:0007669"/>
    <property type="project" value="UniProtKB-ARBA"/>
</dbReference>
<evidence type="ECO:0000313" key="10">
    <source>
        <dbReference type="EnsemblMetazoa" id="XP_038056616.1"/>
    </source>
</evidence>
<evidence type="ECO:0000259" key="9">
    <source>
        <dbReference type="PROSITE" id="PS50948"/>
    </source>
</evidence>
<dbReference type="OrthoDB" id="547680at2759"/>
<feature type="domain" description="Apple" evidence="9">
    <location>
        <begin position="32"/>
        <end position="103"/>
    </location>
</feature>
<dbReference type="InterPro" id="IPR006585">
    <property type="entry name" value="FTP1"/>
</dbReference>
<keyword evidence="11" id="KW-1185">Reference proteome</keyword>
<evidence type="ECO:0000256" key="3">
    <source>
        <dbReference type="ARBA" id="ARBA00011233"/>
    </source>
</evidence>
<evidence type="ECO:0000256" key="6">
    <source>
        <dbReference type="ARBA" id="ARBA00022837"/>
    </source>
</evidence>
<dbReference type="GO" id="GO:0001868">
    <property type="term" value="P:regulation of complement activation, lectin pathway"/>
    <property type="evidence" value="ECO:0007669"/>
    <property type="project" value="UniProtKB-ARBA"/>
</dbReference>
<evidence type="ECO:0000256" key="8">
    <source>
        <dbReference type="SAM" id="SignalP"/>
    </source>
</evidence>
<dbReference type="GeneID" id="119728445"/>
<dbReference type="Pfam" id="PF22633">
    <property type="entry name" value="F5_F8_type_C_2"/>
    <property type="match status" value="1"/>
</dbReference>
<dbReference type="PANTHER" id="PTHR45713:SF15">
    <property type="entry name" value="F5_8 TYPE C DOMAIN-CONTAINING PROTEIN"/>
    <property type="match status" value="1"/>
</dbReference>
<feature type="chain" id="PRO_5036998510" description="Apple domain-containing protein" evidence="8">
    <location>
        <begin position="24"/>
        <end position="278"/>
    </location>
</feature>
<keyword evidence="7" id="KW-1015">Disulfide bond</keyword>
<organism evidence="10 11">
    <name type="scientific">Patiria miniata</name>
    <name type="common">Bat star</name>
    <name type="synonym">Asterina miniata</name>
    <dbReference type="NCBI Taxonomy" id="46514"/>
    <lineage>
        <taxon>Eukaryota</taxon>
        <taxon>Metazoa</taxon>
        <taxon>Echinodermata</taxon>
        <taxon>Eleutherozoa</taxon>
        <taxon>Asterozoa</taxon>
        <taxon>Asteroidea</taxon>
        <taxon>Valvatacea</taxon>
        <taxon>Valvatida</taxon>
        <taxon>Asterinidae</taxon>
        <taxon>Patiria</taxon>
    </lineage>
</organism>
<dbReference type="RefSeq" id="XP_038056616.1">
    <property type="nucleotide sequence ID" value="XM_038200688.1"/>
</dbReference>
<dbReference type="EnsemblMetazoa" id="XM_038200688.1">
    <property type="protein sequence ID" value="XP_038056616.1"/>
    <property type="gene ID" value="LOC119728445"/>
</dbReference>
<dbReference type="OMA" id="CKSTNYF"/>
<keyword evidence="6" id="KW-0106">Calcium</keyword>
<evidence type="ECO:0000256" key="2">
    <source>
        <dbReference type="ARBA" id="ARBA00010147"/>
    </source>
</evidence>
<keyword evidence="4" id="KW-0479">Metal-binding</keyword>
<dbReference type="AlphaFoldDB" id="A0A913ZZW8"/>